<reference evidence="3" key="1">
    <citation type="journal article" date="2021" name="PeerJ">
        <title>Extensive microbial diversity within the chicken gut microbiome revealed by metagenomics and culture.</title>
        <authorList>
            <person name="Gilroy R."/>
            <person name="Ravi A."/>
            <person name="Getino M."/>
            <person name="Pursley I."/>
            <person name="Horton D.L."/>
            <person name="Alikhan N.F."/>
            <person name="Baker D."/>
            <person name="Gharbi K."/>
            <person name="Hall N."/>
            <person name="Watson M."/>
            <person name="Adriaenssens E.M."/>
            <person name="Foster-Nyarko E."/>
            <person name="Jarju S."/>
            <person name="Secka A."/>
            <person name="Antonio M."/>
            <person name="Oren A."/>
            <person name="Chaudhuri R.R."/>
            <person name="La Ragione R."/>
            <person name="Hildebrand F."/>
            <person name="Pallen M.J."/>
        </authorList>
    </citation>
    <scope>NUCLEOTIDE SEQUENCE</scope>
    <source>
        <strain evidence="3">CHK121-7720</strain>
    </source>
</reference>
<dbReference type="GO" id="GO:0004134">
    <property type="term" value="F:4-alpha-glucanotransferase activity"/>
    <property type="evidence" value="ECO:0007669"/>
    <property type="project" value="InterPro"/>
</dbReference>
<dbReference type="Pfam" id="PF06202">
    <property type="entry name" value="GDE_C"/>
    <property type="match status" value="1"/>
</dbReference>
<dbReference type="InterPro" id="IPR024742">
    <property type="entry name" value="Glycogen_debranch_N"/>
</dbReference>
<dbReference type="SUPFAM" id="SSF48208">
    <property type="entry name" value="Six-hairpin glycosidases"/>
    <property type="match status" value="1"/>
</dbReference>
<dbReference type="InterPro" id="IPR010401">
    <property type="entry name" value="AGL/Gdb1"/>
</dbReference>
<dbReference type="GO" id="GO:0004135">
    <property type="term" value="F:amylo-alpha-1,6-glucosidase activity"/>
    <property type="evidence" value="ECO:0007669"/>
    <property type="project" value="InterPro"/>
</dbReference>
<dbReference type="InterPro" id="IPR032790">
    <property type="entry name" value="GDE_C"/>
</dbReference>
<dbReference type="InterPro" id="IPR008928">
    <property type="entry name" value="6-hairpin_glycosidase_sf"/>
</dbReference>
<dbReference type="AlphaFoldDB" id="A0A921SVH7"/>
<comment type="caution">
    <text evidence="3">The sequence shown here is derived from an EMBL/GenBank/DDBJ whole genome shotgun (WGS) entry which is preliminary data.</text>
</comment>
<dbReference type="EMBL" id="DYUD01000025">
    <property type="protein sequence ID" value="HJG89693.1"/>
    <property type="molecule type" value="Genomic_DNA"/>
</dbReference>
<sequence length="648" mass="74607">MSYLKFDKNLMINLEWSLPKEMLRTNKSGAYHCTTIVDCNTRKQHGLLVIPIPELDKDNHVMLSSLDETVIQHGAAFNLGLHKYKGDCFSPNGHKYIREFNCESVPQTMYRVGGVILTKEKVFVSHENRILIKYTLVDAHSPTILQFRPFLAFRNANDLCVENYVLDQRYEEVPNGISCCLYQGYPRLYMQFNKEPKFVFDPHWYKGIEYIKDQERGYPYQEDLYVPGYFEIPIKKGESIIFSAGTVEAKPRSMTRLYDEELANRHLCRSSFYNCLKNSAQQFYFKQKKGHYLLAGYPWFRVRARDQFIALPGCTLAIDDEQTFEDVMSSSEKALRHFMTTGELDENIGELDLPDIPLWAIWTVYHYAKEKGMEACREKYGRFVCDILDYIIKGKHPNLFLHDNGLLYSNGKDRVISWMNAVVDGRPVNPRSGYLVEFNALWYNALKFAAALYAEDKELASKVEQWNAIADKAGVSFVNTFLNDYGYLIDYVDGSMSDWSVRPNMLIALALDYSPLDKRQRKRALEVVTRELLTPKGIRTLSPKSYGYNPTYVGSQTEREYAYHQGPARPWLMGAYAEAYLKVFGISGVSFLERMLIGFEDEMSQTCIGSISELFDGNPPFAGRGAISYAANVGEILRVLKLLKKYNM</sequence>
<organism evidence="3 4">
    <name type="scientific">Barnesiella viscericola</name>
    <dbReference type="NCBI Taxonomy" id="397865"/>
    <lineage>
        <taxon>Bacteria</taxon>
        <taxon>Pseudomonadati</taxon>
        <taxon>Bacteroidota</taxon>
        <taxon>Bacteroidia</taxon>
        <taxon>Bacteroidales</taxon>
        <taxon>Barnesiellaceae</taxon>
        <taxon>Barnesiella</taxon>
    </lineage>
</organism>
<dbReference type="InterPro" id="IPR012341">
    <property type="entry name" value="6hp_glycosidase-like_sf"/>
</dbReference>
<dbReference type="PANTHER" id="PTHR10569">
    <property type="entry name" value="GLYCOGEN DEBRANCHING ENZYME"/>
    <property type="match status" value="1"/>
</dbReference>
<evidence type="ECO:0000313" key="3">
    <source>
        <dbReference type="EMBL" id="HJG89693.1"/>
    </source>
</evidence>
<dbReference type="GO" id="GO:0005980">
    <property type="term" value="P:glycogen catabolic process"/>
    <property type="evidence" value="ECO:0007669"/>
    <property type="project" value="InterPro"/>
</dbReference>
<feature type="domain" description="Glycogen debranching enzyme bacterial and archaeal type N-terminal" evidence="2">
    <location>
        <begin position="20"/>
        <end position="240"/>
    </location>
</feature>
<dbReference type="RefSeq" id="WP_273306759.1">
    <property type="nucleotide sequence ID" value="NZ_DYUD01000025.1"/>
</dbReference>
<gene>
    <name evidence="3" type="ORF">K8U91_09545</name>
</gene>
<reference evidence="3" key="2">
    <citation type="submission" date="2021-09" db="EMBL/GenBank/DDBJ databases">
        <authorList>
            <person name="Gilroy R."/>
        </authorList>
    </citation>
    <scope>NUCLEOTIDE SEQUENCE</scope>
    <source>
        <strain evidence="3">CHK121-7720</strain>
    </source>
</reference>
<evidence type="ECO:0000313" key="4">
    <source>
        <dbReference type="Proteomes" id="UP000757103"/>
    </source>
</evidence>
<feature type="domain" description="Glycogen debranching enzyme C-terminal" evidence="1">
    <location>
        <begin position="282"/>
        <end position="638"/>
    </location>
</feature>
<dbReference type="PANTHER" id="PTHR10569:SF2">
    <property type="entry name" value="GLYCOGEN DEBRANCHING ENZYME"/>
    <property type="match status" value="1"/>
</dbReference>
<dbReference type="Proteomes" id="UP000757103">
    <property type="component" value="Unassembled WGS sequence"/>
</dbReference>
<accession>A0A921SVH7</accession>
<proteinExistence type="predicted"/>
<evidence type="ECO:0000259" key="2">
    <source>
        <dbReference type="Pfam" id="PF12439"/>
    </source>
</evidence>
<dbReference type="Gene3D" id="1.50.10.10">
    <property type="match status" value="1"/>
</dbReference>
<dbReference type="Pfam" id="PF12439">
    <property type="entry name" value="GDE_N"/>
    <property type="match status" value="1"/>
</dbReference>
<evidence type="ECO:0000259" key="1">
    <source>
        <dbReference type="Pfam" id="PF06202"/>
    </source>
</evidence>
<name>A0A921SVH7_9BACT</name>
<protein>
    <submittedName>
        <fullName evidence="3">Amylo-alpha-1,6-glucosidase</fullName>
    </submittedName>
</protein>